<proteinExistence type="predicted"/>
<dbReference type="STRING" id="1566387.QV13_15765"/>
<comment type="caution">
    <text evidence="2">The sequence shown here is derived from an EMBL/GenBank/DDBJ whole genome shotgun (WGS) entry which is preliminary data.</text>
</comment>
<dbReference type="PANTHER" id="PTHR38095:SF1">
    <property type="entry name" value="ANAEROBIC DIMETHYL SULFOXIDE REDUCTASE CHAIN YNFH"/>
    <property type="match status" value="1"/>
</dbReference>
<feature type="transmembrane region" description="Helical" evidence="1">
    <location>
        <begin position="168"/>
        <end position="188"/>
    </location>
</feature>
<dbReference type="EMBL" id="MDEO01000033">
    <property type="protein sequence ID" value="OCX16298.1"/>
    <property type="molecule type" value="Genomic_DNA"/>
</dbReference>
<sequence length="311" mass="32965">MHPAFSIIVFTTLSGLGYGLAAVLGLGLLDPAAVATKLAYMTALALIAGGLLSSTLHLGNPQRAWRALSQWRSSWLSREGVLSLLTFVPLIVSAWLSVVYGRYSAPFGIAATVLSLATVFCTSMIYACLKSVQAWHTRLTPACYLLFSLAGGSLLGAMFATAGGRGGIPLLLPALVFLIAAWAVKIAWLRNLDGLVPLSTPESATGLGAIGRVRLFERPHVTENYLTNEMGFRVARKHAEKLRRLALLLGGLLPGGLIFLVLAALMAGANAGLAATLTLAVAALSHVVGMFVERWLFFAEARHAVMNYYGG</sequence>
<dbReference type="Pfam" id="PF04976">
    <property type="entry name" value="DmsC"/>
    <property type="match status" value="1"/>
</dbReference>
<reference evidence="2 3" key="1">
    <citation type="submission" date="2016-08" db="EMBL/GenBank/DDBJ databases">
        <title>Whole genome sequence of Mesorhizobium sp. strain UASWS1009 isolated from industrial sewage.</title>
        <authorList>
            <person name="Crovadore J."/>
            <person name="Calmin G."/>
            <person name="Chablais R."/>
            <person name="Cochard B."/>
            <person name="Lefort F."/>
        </authorList>
    </citation>
    <scope>NUCLEOTIDE SEQUENCE [LARGE SCALE GENOMIC DNA]</scope>
    <source>
        <strain evidence="2 3">UASWS1009</strain>
    </source>
</reference>
<name>A0A1C2DNE6_9HYPH</name>
<keyword evidence="1" id="KW-0472">Membrane</keyword>
<feature type="transmembrane region" description="Helical" evidence="1">
    <location>
        <begin position="141"/>
        <end position="162"/>
    </location>
</feature>
<dbReference type="GO" id="GO:0009390">
    <property type="term" value="C:dimethyl sulfoxide reductase complex"/>
    <property type="evidence" value="ECO:0007669"/>
    <property type="project" value="TreeGrafter"/>
</dbReference>
<feature type="transmembrane region" description="Helical" evidence="1">
    <location>
        <begin position="80"/>
        <end position="101"/>
    </location>
</feature>
<evidence type="ECO:0000313" key="3">
    <source>
        <dbReference type="Proteomes" id="UP000094412"/>
    </source>
</evidence>
<dbReference type="InterPro" id="IPR007059">
    <property type="entry name" value="DmsC"/>
</dbReference>
<dbReference type="OrthoDB" id="5520897at2"/>
<feature type="transmembrane region" description="Helical" evidence="1">
    <location>
        <begin position="37"/>
        <end position="59"/>
    </location>
</feature>
<dbReference type="PANTHER" id="PTHR38095">
    <property type="entry name" value="ANAEROBIC DIMETHYL SULFOXIDE REDUCTASE CHAIN YNFH"/>
    <property type="match status" value="1"/>
</dbReference>
<dbReference type="GO" id="GO:0005886">
    <property type="term" value="C:plasma membrane"/>
    <property type="evidence" value="ECO:0007669"/>
    <property type="project" value="TreeGrafter"/>
</dbReference>
<feature type="transmembrane region" description="Helical" evidence="1">
    <location>
        <begin position="107"/>
        <end position="129"/>
    </location>
</feature>
<protein>
    <submittedName>
        <fullName evidence="2">DMSO reductase</fullName>
    </submittedName>
</protein>
<feature type="transmembrane region" description="Helical" evidence="1">
    <location>
        <begin position="245"/>
        <end position="267"/>
    </location>
</feature>
<organism evidence="2 3">
    <name type="scientific">Mesorhizobium hungaricum</name>
    <dbReference type="NCBI Taxonomy" id="1566387"/>
    <lineage>
        <taxon>Bacteria</taxon>
        <taxon>Pseudomonadati</taxon>
        <taxon>Pseudomonadota</taxon>
        <taxon>Alphaproteobacteria</taxon>
        <taxon>Hyphomicrobiales</taxon>
        <taxon>Phyllobacteriaceae</taxon>
        <taxon>Mesorhizobium</taxon>
    </lineage>
</organism>
<evidence type="ECO:0000256" key="1">
    <source>
        <dbReference type="SAM" id="Phobius"/>
    </source>
</evidence>
<keyword evidence="3" id="KW-1185">Reference proteome</keyword>
<keyword evidence="1" id="KW-1133">Transmembrane helix</keyword>
<feature type="transmembrane region" description="Helical" evidence="1">
    <location>
        <begin position="273"/>
        <end position="292"/>
    </location>
</feature>
<dbReference type="AlphaFoldDB" id="A0A1C2DNE6"/>
<evidence type="ECO:0000313" key="2">
    <source>
        <dbReference type="EMBL" id="OCX16298.1"/>
    </source>
</evidence>
<dbReference type="Proteomes" id="UP000094412">
    <property type="component" value="Unassembled WGS sequence"/>
</dbReference>
<dbReference type="GO" id="GO:0009389">
    <property type="term" value="F:dimethyl sulfoxide reductase activity"/>
    <property type="evidence" value="ECO:0007669"/>
    <property type="project" value="TreeGrafter"/>
</dbReference>
<dbReference type="RefSeq" id="WP_024926865.1">
    <property type="nucleotide sequence ID" value="NZ_MDEO01000033.1"/>
</dbReference>
<keyword evidence="1" id="KW-0812">Transmembrane</keyword>
<accession>A0A1C2DNE6</accession>
<gene>
    <name evidence="2" type="ORF">QV13_15765</name>
</gene>
<dbReference type="GO" id="GO:0019645">
    <property type="term" value="P:anaerobic electron transport chain"/>
    <property type="evidence" value="ECO:0007669"/>
    <property type="project" value="InterPro"/>
</dbReference>